<evidence type="ECO:0000313" key="2">
    <source>
        <dbReference type="Proteomes" id="UP001168821"/>
    </source>
</evidence>
<dbReference type="EMBL" id="JALNTZ010000003">
    <property type="protein sequence ID" value="KAJ3657503.1"/>
    <property type="molecule type" value="Genomic_DNA"/>
</dbReference>
<gene>
    <name evidence="1" type="ORF">Zmor_009299</name>
</gene>
<protein>
    <submittedName>
        <fullName evidence="1">Uncharacterized protein</fullName>
    </submittedName>
</protein>
<keyword evidence="2" id="KW-1185">Reference proteome</keyword>
<proteinExistence type="predicted"/>
<dbReference type="Proteomes" id="UP001168821">
    <property type="component" value="Unassembled WGS sequence"/>
</dbReference>
<dbReference type="AlphaFoldDB" id="A0AA38MIK2"/>
<sequence length="86" mass="9726">MYRNYSGALDCLHWMNEIHYPRSPLFKPIVSDRDPSRTSIATPLRDSPGRRFETLQTCLYAPASRPSTAMIHPSAPCVRPEGSRPP</sequence>
<name>A0AA38MIK2_9CUCU</name>
<accession>A0AA38MIK2</accession>
<comment type="caution">
    <text evidence="1">The sequence shown here is derived from an EMBL/GenBank/DDBJ whole genome shotgun (WGS) entry which is preliminary data.</text>
</comment>
<evidence type="ECO:0000313" key="1">
    <source>
        <dbReference type="EMBL" id="KAJ3657503.1"/>
    </source>
</evidence>
<organism evidence="1 2">
    <name type="scientific">Zophobas morio</name>
    <dbReference type="NCBI Taxonomy" id="2755281"/>
    <lineage>
        <taxon>Eukaryota</taxon>
        <taxon>Metazoa</taxon>
        <taxon>Ecdysozoa</taxon>
        <taxon>Arthropoda</taxon>
        <taxon>Hexapoda</taxon>
        <taxon>Insecta</taxon>
        <taxon>Pterygota</taxon>
        <taxon>Neoptera</taxon>
        <taxon>Endopterygota</taxon>
        <taxon>Coleoptera</taxon>
        <taxon>Polyphaga</taxon>
        <taxon>Cucujiformia</taxon>
        <taxon>Tenebrionidae</taxon>
        <taxon>Zophobas</taxon>
    </lineage>
</organism>
<reference evidence="1" key="1">
    <citation type="journal article" date="2023" name="G3 (Bethesda)">
        <title>Whole genome assemblies of Zophobas morio and Tenebrio molitor.</title>
        <authorList>
            <person name="Kaur S."/>
            <person name="Stinson S.A."/>
            <person name="diCenzo G.C."/>
        </authorList>
    </citation>
    <scope>NUCLEOTIDE SEQUENCE</scope>
    <source>
        <strain evidence="1">QUZm001</strain>
    </source>
</reference>